<dbReference type="EMBL" id="JAFCIX010000127">
    <property type="protein sequence ID" value="KAH6597816.1"/>
    <property type="molecule type" value="Genomic_DNA"/>
</dbReference>
<evidence type="ECO:0000256" key="2">
    <source>
        <dbReference type="ARBA" id="ARBA00009012"/>
    </source>
</evidence>
<evidence type="ECO:0000256" key="6">
    <source>
        <dbReference type="ARBA" id="ARBA00022989"/>
    </source>
</evidence>
<dbReference type="PANTHER" id="PTHR13353:SF5">
    <property type="entry name" value="TRANSMEMBRANE PROTEIN 19"/>
    <property type="match status" value="1"/>
</dbReference>
<keyword evidence="6 10" id="KW-1133">Transmembrane helix</keyword>
<evidence type="ECO:0000256" key="8">
    <source>
        <dbReference type="PROSITE-ProRule" id="PRU00221"/>
    </source>
</evidence>
<dbReference type="Gene3D" id="2.130.10.10">
    <property type="entry name" value="YVTN repeat-like/Quinoprotein amine dehydrogenase"/>
    <property type="match status" value="2"/>
</dbReference>
<dbReference type="Pfam" id="PF01940">
    <property type="entry name" value="DUF92"/>
    <property type="match status" value="1"/>
</dbReference>
<feature type="transmembrane region" description="Helical" evidence="10">
    <location>
        <begin position="233"/>
        <end position="254"/>
    </location>
</feature>
<evidence type="ECO:0000313" key="12">
    <source>
        <dbReference type="EMBL" id="KAH6597816.1"/>
    </source>
</evidence>
<comment type="subcellular location">
    <subcellularLocation>
        <location evidence="1">Membrane</location>
        <topology evidence="1">Multi-pass membrane protein</topology>
    </subcellularLocation>
</comment>
<dbReference type="InterPro" id="IPR002794">
    <property type="entry name" value="DUF92_TMEM19"/>
</dbReference>
<protein>
    <submittedName>
        <fullName evidence="12">Uncharacterized protein</fullName>
    </submittedName>
</protein>
<dbReference type="PRINTS" id="PR00320">
    <property type="entry name" value="GPROTEINBRPT"/>
</dbReference>
<keyword evidence="7 10" id="KW-0472">Membrane</keyword>
<accession>A0ABQ8FG85</accession>
<feature type="chain" id="PRO_5046263677" evidence="11">
    <location>
        <begin position="21"/>
        <end position="887"/>
    </location>
</feature>
<keyword evidence="3 8" id="KW-0853">WD repeat</keyword>
<dbReference type="PANTHER" id="PTHR13353">
    <property type="entry name" value="TRANSMEMBRANE PROTEIN 19"/>
    <property type="match status" value="1"/>
</dbReference>
<reference evidence="12 13" key="1">
    <citation type="submission" date="2021-02" db="EMBL/GenBank/DDBJ databases">
        <title>Variation within the Batrachochytrium salamandrivorans European outbreak.</title>
        <authorList>
            <person name="Kelly M."/>
            <person name="Pasmans F."/>
            <person name="Shea T.P."/>
            <person name="Munoz J.F."/>
            <person name="Carranza S."/>
            <person name="Cuomo C.A."/>
            <person name="Martel A."/>
        </authorList>
    </citation>
    <scope>NUCLEOTIDE SEQUENCE [LARGE SCALE GENOMIC DNA]</scope>
    <source>
        <strain evidence="12 13">AMFP18/2</strain>
    </source>
</reference>
<feature type="region of interest" description="Disordered" evidence="9">
    <location>
        <begin position="624"/>
        <end position="662"/>
    </location>
</feature>
<name>A0ABQ8FG85_9FUNG</name>
<feature type="repeat" description="WD" evidence="8">
    <location>
        <begin position="713"/>
        <end position="752"/>
    </location>
</feature>
<dbReference type="SUPFAM" id="SSF50978">
    <property type="entry name" value="WD40 repeat-like"/>
    <property type="match status" value="1"/>
</dbReference>
<evidence type="ECO:0000313" key="13">
    <source>
        <dbReference type="Proteomes" id="UP001648503"/>
    </source>
</evidence>
<dbReference type="PROSITE" id="PS50294">
    <property type="entry name" value="WD_REPEATS_REGION"/>
    <property type="match status" value="2"/>
</dbReference>
<sequence length="887" mass="97234">MGLIRIVITIALLLTLAVRGIQKQSLSYSGAVAAVLLGGVILSHPSMLFGSLLLTFYLSSSKLTKFKSEVKKQLEEGHLEGGQRNAVQVLSNGLTGLVACCLHWYWSSIAAGDASAQAEWSVWIQVMLFAYIGHFASCNGDTWASELGVLSTSDPILITTLRRVPRGTNGGISTIGTAASMAGGLLVGMAAAATLAVEAYLWNAATPAYITLMLVGVCAVGGDSHYSTRLGSIVFAATLNPSSSTLTRLVMVLATRRSTCAVAELTNKPSQELSSILPASEPLVQYERRKTFPLRQHSIRRPTLPPPWAKLHSIVDKLASTRTLLNTSRLTFENDPGEVAGRPQPTEFDGSWRQAAMDPKHWQLHCLFSGVFDSLSGDNMFVDKTDYASEGMRWKVIYYSHQMRCKNWLTGKYTKQVIDVLDATDAITCVALDHSRLIVGSRERKLQLSQIDTPDFWRMSPQKPIPQIIFEGCHQSPIMCIGHSLNVQNIIVSADTSGELAFWNSFTGKALASIKHANKGGVSSICIVDNEHIVCAGFDKLIRLYRLTSLESSSEKGAPSNVRPSVHTTDTTSQPMSLNDKQPSMVEANSSVNLKQPTSEMDLKISFSGLRSWRRSSTIHPKPEINSRLLDTDALKQSGSKKQRNESSLFGWRKKPPTSSTKRTITLVHEMKGHKGDIYCLELLNGRSRLASGSSDNTIKIWNTRGGNCIMTLKGHQQAVTCLKASHPYLFSSSLDRSIRKWDLVNGSCTQVILGHLEWIKTIEIIGDYLVSGGWDESIFVWELKTGALLYKIGLDMGPILSLHCSPSRIVAAVRDPRFQHVLVSIDFVTACPHIVKSQPFRKDVPTLTLHPRSLSSSRSVSKPSVTSPVPPLKVTKAQLYTLAHAQ</sequence>
<feature type="transmembrane region" description="Helical" evidence="10">
    <location>
        <begin position="172"/>
        <end position="193"/>
    </location>
</feature>
<evidence type="ECO:0000256" key="1">
    <source>
        <dbReference type="ARBA" id="ARBA00004141"/>
    </source>
</evidence>
<keyword evidence="5" id="KW-0677">Repeat</keyword>
<comment type="caution">
    <text evidence="12">The sequence shown here is derived from an EMBL/GenBank/DDBJ whole genome shotgun (WGS) entry which is preliminary data.</text>
</comment>
<feature type="transmembrane region" description="Helical" evidence="10">
    <location>
        <begin position="199"/>
        <end position="221"/>
    </location>
</feature>
<gene>
    <name evidence="12" type="ORF">BASA50_004162</name>
</gene>
<dbReference type="InterPro" id="IPR015943">
    <property type="entry name" value="WD40/YVTN_repeat-like_dom_sf"/>
</dbReference>
<evidence type="ECO:0000256" key="3">
    <source>
        <dbReference type="ARBA" id="ARBA00022574"/>
    </source>
</evidence>
<evidence type="ECO:0000256" key="5">
    <source>
        <dbReference type="ARBA" id="ARBA00022737"/>
    </source>
</evidence>
<dbReference type="InterPro" id="IPR020472">
    <property type="entry name" value="WD40_PAC1"/>
</dbReference>
<feature type="signal peptide" evidence="11">
    <location>
        <begin position="1"/>
        <end position="20"/>
    </location>
</feature>
<feature type="repeat" description="WD" evidence="8">
    <location>
        <begin position="671"/>
        <end position="712"/>
    </location>
</feature>
<comment type="similarity">
    <text evidence="2">Belongs to the TMEM19 family.</text>
</comment>
<evidence type="ECO:0000256" key="4">
    <source>
        <dbReference type="ARBA" id="ARBA00022692"/>
    </source>
</evidence>
<dbReference type="PROSITE" id="PS50082">
    <property type="entry name" value="WD_REPEATS_2"/>
    <property type="match status" value="3"/>
</dbReference>
<feature type="transmembrane region" description="Helical" evidence="10">
    <location>
        <begin position="30"/>
        <end position="58"/>
    </location>
</feature>
<dbReference type="Pfam" id="PF00400">
    <property type="entry name" value="WD40"/>
    <property type="match status" value="3"/>
</dbReference>
<dbReference type="PROSITE" id="PS00678">
    <property type="entry name" value="WD_REPEATS_1"/>
    <property type="match status" value="2"/>
</dbReference>
<organism evidence="12 13">
    <name type="scientific">Batrachochytrium salamandrivorans</name>
    <dbReference type="NCBI Taxonomy" id="1357716"/>
    <lineage>
        <taxon>Eukaryota</taxon>
        <taxon>Fungi</taxon>
        <taxon>Fungi incertae sedis</taxon>
        <taxon>Chytridiomycota</taxon>
        <taxon>Chytridiomycota incertae sedis</taxon>
        <taxon>Chytridiomycetes</taxon>
        <taxon>Rhizophydiales</taxon>
        <taxon>Rhizophydiales incertae sedis</taxon>
        <taxon>Batrachochytrium</taxon>
    </lineage>
</organism>
<evidence type="ECO:0000256" key="10">
    <source>
        <dbReference type="SAM" id="Phobius"/>
    </source>
</evidence>
<dbReference type="InterPro" id="IPR036322">
    <property type="entry name" value="WD40_repeat_dom_sf"/>
</dbReference>
<evidence type="ECO:0000256" key="9">
    <source>
        <dbReference type="SAM" id="MobiDB-lite"/>
    </source>
</evidence>
<evidence type="ECO:0000256" key="7">
    <source>
        <dbReference type="ARBA" id="ARBA00023136"/>
    </source>
</evidence>
<keyword evidence="4 10" id="KW-0812">Transmembrane</keyword>
<feature type="compositionally biased region" description="Basic and acidic residues" evidence="9">
    <location>
        <begin position="624"/>
        <end position="634"/>
    </location>
</feature>
<proteinExistence type="inferred from homology"/>
<evidence type="ECO:0000256" key="11">
    <source>
        <dbReference type="SAM" id="SignalP"/>
    </source>
</evidence>
<dbReference type="SMART" id="SM00320">
    <property type="entry name" value="WD40"/>
    <property type="match status" value="6"/>
</dbReference>
<dbReference type="InterPro" id="IPR019775">
    <property type="entry name" value="WD40_repeat_CS"/>
</dbReference>
<keyword evidence="13" id="KW-1185">Reference proteome</keyword>
<feature type="compositionally biased region" description="Polar residues" evidence="9">
    <location>
        <begin position="562"/>
        <end position="591"/>
    </location>
</feature>
<keyword evidence="11" id="KW-0732">Signal</keyword>
<feature type="region of interest" description="Disordered" evidence="9">
    <location>
        <begin position="553"/>
        <end position="591"/>
    </location>
</feature>
<dbReference type="InterPro" id="IPR001680">
    <property type="entry name" value="WD40_rpt"/>
</dbReference>
<dbReference type="Proteomes" id="UP001648503">
    <property type="component" value="Unassembled WGS sequence"/>
</dbReference>
<feature type="repeat" description="WD" evidence="8">
    <location>
        <begin position="753"/>
        <end position="792"/>
    </location>
</feature>